<dbReference type="Proteomes" id="UP000198393">
    <property type="component" value="Unassembled WGS sequence"/>
</dbReference>
<keyword evidence="1" id="KW-0472">Membrane</keyword>
<keyword evidence="1" id="KW-1133">Transmembrane helix</keyword>
<protein>
    <submittedName>
        <fullName evidence="2">Uncharacterized protein</fullName>
    </submittedName>
</protein>
<dbReference type="RefSeq" id="WP_089356607.1">
    <property type="nucleotide sequence ID" value="NZ_FZPD01000003.1"/>
</dbReference>
<keyword evidence="3" id="KW-1185">Reference proteome</keyword>
<name>A0A239IWN7_EKHLU</name>
<feature type="transmembrane region" description="Helical" evidence="1">
    <location>
        <begin position="36"/>
        <end position="54"/>
    </location>
</feature>
<dbReference type="AlphaFoldDB" id="A0A239IWN7"/>
<accession>A0A239IWN7</accession>
<organism evidence="2 3">
    <name type="scientific">Ekhidna lutea</name>
    <dbReference type="NCBI Taxonomy" id="447679"/>
    <lineage>
        <taxon>Bacteria</taxon>
        <taxon>Pseudomonadati</taxon>
        <taxon>Bacteroidota</taxon>
        <taxon>Cytophagia</taxon>
        <taxon>Cytophagales</taxon>
        <taxon>Reichenbachiellaceae</taxon>
        <taxon>Ekhidna</taxon>
    </lineage>
</organism>
<proteinExistence type="predicted"/>
<evidence type="ECO:0000313" key="2">
    <source>
        <dbReference type="EMBL" id="SNS98166.1"/>
    </source>
</evidence>
<gene>
    <name evidence="2" type="ORF">SAMN05421640_1876</name>
</gene>
<feature type="transmembrane region" description="Helical" evidence="1">
    <location>
        <begin position="7"/>
        <end position="24"/>
    </location>
</feature>
<evidence type="ECO:0000256" key="1">
    <source>
        <dbReference type="SAM" id="Phobius"/>
    </source>
</evidence>
<evidence type="ECO:0000313" key="3">
    <source>
        <dbReference type="Proteomes" id="UP000198393"/>
    </source>
</evidence>
<reference evidence="2 3" key="1">
    <citation type="submission" date="2017-06" db="EMBL/GenBank/DDBJ databases">
        <authorList>
            <person name="Kim H.J."/>
            <person name="Triplett B.A."/>
        </authorList>
    </citation>
    <scope>NUCLEOTIDE SEQUENCE [LARGE SCALE GENOMIC DNA]</scope>
    <source>
        <strain evidence="2 3">DSM 19307</strain>
    </source>
</reference>
<keyword evidence="1" id="KW-0812">Transmembrane</keyword>
<sequence>MRKPFRYVLYIMVGFLIYQVIDSGEAGFTHKEVKNTLVIAMIAVFVLLLIVRVIKQRYDDNEKE</sequence>
<dbReference type="EMBL" id="FZPD01000003">
    <property type="protein sequence ID" value="SNS98166.1"/>
    <property type="molecule type" value="Genomic_DNA"/>
</dbReference>